<dbReference type="PANTHER" id="PTHR43081:SF1">
    <property type="entry name" value="ADENYLATE CYCLASE, TERMINAL-DIFFERENTIATION SPECIFIC"/>
    <property type="match status" value="1"/>
</dbReference>
<accession>A0ABT0GG73</accession>
<comment type="caution">
    <text evidence="2">The sequence shown here is derived from an EMBL/GenBank/DDBJ whole genome shotgun (WGS) entry which is preliminary data.</text>
</comment>
<dbReference type="Gene3D" id="1.25.40.10">
    <property type="entry name" value="Tetratricopeptide repeat domain"/>
    <property type="match status" value="2"/>
</dbReference>
<evidence type="ECO:0000313" key="3">
    <source>
        <dbReference type="Proteomes" id="UP001431449"/>
    </source>
</evidence>
<dbReference type="Gene3D" id="3.30.70.1230">
    <property type="entry name" value="Nucleotide cyclase"/>
    <property type="match status" value="1"/>
</dbReference>
<keyword evidence="1" id="KW-0802">TPR repeat</keyword>
<proteinExistence type="predicted"/>
<evidence type="ECO:0000313" key="2">
    <source>
        <dbReference type="EMBL" id="MCK7593204.1"/>
    </source>
</evidence>
<dbReference type="SUPFAM" id="SSF55073">
    <property type="entry name" value="Nucleotide cyclase"/>
    <property type="match status" value="1"/>
</dbReference>
<dbReference type="InterPro" id="IPR001054">
    <property type="entry name" value="A/G_cyclase"/>
</dbReference>
<dbReference type="RefSeq" id="WP_248206431.1">
    <property type="nucleotide sequence ID" value="NZ_JALNMH010000004.1"/>
</dbReference>
<dbReference type="InterPro" id="IPR029787">
    <property type="entry name" value="Nucleotide_cyclase"/>
</dbReference>
<dbReference type="SMART" id="SM00028">
    <property type="entry name" value="TPR"/>
    <property type="match status" value="2"/>
</dbReference>
<dbReference type="CDD" id="cd07302">
    <property type="entry name" value="CHD"/>
    <property type="match status" value="1"/>
</dbReference>
<keyword evidence="3" id="KW-1185">Reference proteome</keyword>
<dbReference type="EMBL" id="JALNMH010000004">
    <property type="protein sequence ID" value="MCK7593204.1"/>
    <property type="molecule type" value="Genomic_DNA"/>
</dbReference>
<dbReference type="PROSITE" id="PS50005">
    <property type="entry name" value="TPR"/>
    <property type="match status" value="1"/>
</dbReference>
<name>A0ABT0GG73_9GAMM</name>
<sequence>MLSLLAEATRAAHSVRCALLVTDLVDSTELFARLGEYEATQLLSTEEEGARRLARYHGGQEIDRSDGFLFVFEQPWQAVAFALDYQRELDGLSRRSGVALKSKVGIHWAEVYLTRHEPEDVARGAKPVEVSGVGKPIAARLMSAAHGGQILISTAAREVAEAACAEHRAEIGDLDWIAHGRFRLKGVDLPIEVHEVLVRGAVRPREPLENSKVVSLRRESRRRLLRGGAALAASVALPAGGVAWYRYTRFEFPKTGWLVLADWMDSVGDASLAQVLGTAFRIALEQSRFAYVLNGEAVRETLRRMRSDVEQLTDRSLAIEVAQREQAKALVMPAVSSIDIGLRLSCTVIDPWKNRLVHSVDVAMPSAESLTRALDDLAAAVRTSLGESIEAIVADSRPLAKVTTTDLTALRLYSEAELKVRDRKPLEAAALLQQAIDIDPDFASALAKLGTVQMLFRIDQRRAESNWRAAIERSDRLTRREQMYVEAALSNTTTPELMRARWTAMYAAFPDDMAAGNNVAWLAWSHYGQPGDALAVQRQVVKLSHPWRSRALHNLGYMQLALGEMDAAATSLQEALELEGNPIHWGLLRLFLVRGDSAAAAELIERFAQDAQTPSLETERVEAAVLHAVHRGDLEAARRLGAALERRSTEWDFPAAGLVAHRAELHAAIASGDQAPARRAFSLLLDLLREQIEADVGGAMLVPRADALMLALVSAREVWPEQGAAVAPLATLDGRWRAYPLLQALQRLSEGWQAQRAGRHDEAVLAAEESRLRAPLFLSHELELEARLSRGEAIGDRAATLSRRLHEGLGESYNYFSLQLPNLMFWRRLRGWV</sequence>
<evidence type="ECO:0000256" key="1">
    <source>
        <dbReference type="PROSITE-ProRule" id="PRU00339"/>
    </source>
</evidence>
<dbReference type="InterPro" id="IPR050697">
    <property type="entry name" value="Adenylyl/Guanylyl_Cyclase_3/4"/>
</dbReference>
<dbReference type="PANTHER" id="PTHR43081">
    <property type="entry name" value="ADENYLATE CYCLASE, TERMINAL-DIFFERENTIATION SPECIFIC-RELATED"/>
    <property type="match status" value="1"/>
</dbReference>
<feature type="repeat" description="TPR" evidence="1">
    <location>
        <begin position="549"/>
        <end position="582"/>
    </location>
</feature>
<dbReference type="SUPFAM" id="SSF48452">
    <property type="entry name" value="TPR-like"/>
    <property type="match status" value="1"/>
</dbReference>
<protein>
    <submittedName>
        <fullName evidence="2">Peptide modification system cyclase</fullName>
    </submittedName>
</protein>
<reference evidence="2" key="1">
    <citation type="submission" date="2022-04" db="EMBL/GenBank/DDBJ databases">
        <title>Lysobacter sp. CAU 1642 isolated from sea sand.</title>
        <authorList>
            <person name="Kim W."/>
        </authorList>
    </citation>
    <scope>NUCLEOTIDE SEQUENCE</scope>
    <source>
        <strain evidence="2">CAU 1642</strain>
    </source>
</reference>
<dbReference type="NCBIfam" id="TIGR04510">
    <property type="entry name" value="mod_pep_cyc"/>
    <property type="match status" value="1"/>
</dbReference>
<dbReference type="Proteomes" id="UP001431449">
    <property type="component" value="Unassembled WGS sequence"/>
</dbReference>
<gene>
    <name evidence="2" type="ORF">M0G41_05910</name>
</gene>
<dbReference type="InterPro" id="IPR011990">
    <property type="entry name" value="TPR-like_helical_dom_sf"/>
</dbReference>
<dbReference type="InterPro" id="IPR019734">
    <property type="entry name" value="TPR_rpt"/>
</dbReference>
<organism evidence="2 3">
    <name type="scientific">Pseudomarimonas salicorniae</name>
    <dbReference type="NCBI Taxonomy" id="2933270"/>
    <lineage>
        <taxon>Bacteria</taxon>
        <taxon>Pseudomonadati</taxon>
        <taxon>Pseudomonadota</taxon>
        <taxon>Gammaproteobacteria</taxon>
        <taxon>Lysobacterales</taxon>
        <taxon>Lysobacteraceae</taxon>
        <taxon>Pseudomarimonas</taxon>
    </lineage>
</organism>
<dbReference type="InterPro" id="IPR030966">
    <property type="entry name" value="Mod_pep_cyc"/>
</dbReference>